<feature type="transmembrane region" description="Helical" evidence="1">
    <location>
        <begin position="207"/>
        <end position="228"/>
    </location>
</feature>
<accession>A0A5C3LT81</accession>
<keyword evidence="1" id="KW-0812">Transmembrane</keyword>
<proteinExistence type="predicted"/>
<evidence type="ECO:0000313" key="4">
    <source>
        <dbReference type="Proteomes" id="UP000308652"/>
    </source>
</evidence>
<dbReference type="InterPro" id="IPR045339">
    <property type="entry name" value="DUF6534"/>
</dbReference>
<sequence>MSSPQVLDSTEILGPLFNITLVDDYFMLYRTNDMWFIKAGVYFVMLAEVIQLVLMTHLVYTTFVIGYGGTKYLLKTPWSSPATPALNGISEQGLFILFSLLGTDMSIFQCGCSIGVTIKYMMYGRHPSRFTDETTIMMLWLSGSLFCDILIATVMVYLLKESKKKILYKTSKAMINTLIVGTVETGAITVLFAVLDMAFFLKAPRNFLHICFMYILGRVFSNVLLAALNGRHRVHYSGRINEFSMHQGSTHEPHAIEFKQFPTSSMTISQPSVGRSVVPIHEVTAAQSHTHISEDTTARADSVDILKKECLNN</sequence>
<dbReference type="AlphaFoldDB" id="A0A5C3LT81"/>
<organism evidence="3 4">
    <name type="scientific">Crucibulum laeve</name>
    <dbReference type="NCBI Taxonomy" id="68775"/>
    <lineage>
        <taxon>Eukaryota</taxon>
        <taxon>Fungi</taxon>
        <taxon>Dikarya</taxon>
        <taxon>Basidiomycota</taxon>
        <taxon>Agaricomycotina</taxon>
        <taxon>Agaricomycetes</taxon>
        <taxon>Agaricomycetidae</taxon>
        <taxon>Agaricales</taxon>
        <taxon>Agaricineae</taxon>
        <taxon>Nidulariaceae</taxon>
        <taxon>Crucibulum</taxon>
    </lineage>
</organism>
<protein>
    <recommendedName>
        <fullName evidence="2">DUF6534 domain-containing protein</fullName>
    </recommendedName>
</protein>
<gene>
    <name evidence="3" type="ORF">BDQ12DRAFT_668463</name>
</gene>
<feature type="transmembrane region" description="Helical" evidence="1">
    <location>
        <begin position="178"/>
        <end position="201"/>
    </location>
</feature>
<keyword evidence="1" id="KW-0472">Membrane</keyword>
<reference evidence="3 4" key="1">
    <citation type="journal article" date="2019" name="Nat. Ecol. Evol.">
        <title>Megaphylogeny resolves global patterns of mushroom evolution.</title>
        <authorList>
            <person name="Varga T."/>
            <person name="Krizsan K."/>
            <person name="Foldi C."/>
            <person name="Dima B."/>
            <person name="Sanchez-Garcia M."/>
            <person name="Sanchez-Ramirez S."/>
            <person name="Szollosi G.J."/>
            <person name="Szarkandi J.G."/>
            <person name="Papp V."/>
            <person name="Albert L."/>
            <person name="Andreopoulos W."/>
            <person name="Angelini C."/>
            <person name="Antonin V."/>
            <person name="Barry K.W."/>
            <person name="Bougher N.L."/>
            <person name="Buchanan P."/>
            <person name="Buyck B."/>
            <person name="Bense V."/>
            <person name="Catcheside P."/>
            <person name="Chovatia M."/>
            <person name="Cooper J."/>
            <person name="Damon W."/>
            <person name="Desjardin D."/>
            <person name="Finy P."/>
            <person name="Geml J."/>
            <person name="Haridas S."/>
            <person name="Hughes K."/>
            <person name="Justo A."/>
            <person name="Karasinski D."/>
            <person name="Kautmanova I."/>
            <person name="Kiss B."/>
            <person name="Kocsube S."/>
            <person name="Kotiranta H."/>
            <person name="LaButti K.M."/>
            <person name="Lechner B.E."/>
            <person name="Liimatainen K."/>
            <person name="Lipzen A."/>
            <person name="Lukacs Z."/>
            <person name="Mihaltcheva S."/>
            <person name="Morgado L.N."/>
            <person name="Niskanen T."/>
            <person name="Noordeloos M.E."/>
            <person name="Ohm R.A."/>
            <person name="Ortiz-Santana B."/>
            <person name="Ovrebo C."/>
            <person name="Racz N."/>
            <person name="Riley R."/>
            <person name="Savchenko A."/>
            <person name="Shiryaev A."/>
            <person name="Soop K."/>
            <person name="Spirin V."/>
            <person name="Szebenyi C."/>
            <person name="Tomsovsky M."/>
            <person name="Tulloss R.E."/>
            <person name="Uehling J."/>
            <person name="Grigoriev I.V."/>
            <person name="Vagvolgyi C."/>
            <person name="Papp T."/>
            <person name="Martin F.M."/>
            <person name="Miettinen O."/>
            <person name="Hibbett D.S."/>
            <person name="Nagy L.G."/>
        </authorList>
    </citation>
    <scope>NUCLEOTIDE SEQUENCE [LARGE SCALE GENOMIC DNA]</scope>
    <source>
        <strain evidence="3 4">CBS 166.37</strain>
    </source>
</reference>
<dbReference type="Proteomes" id="UP000308652">
    <property type="component" value="Unassembled WGS sequence"/>
</dbReference>
<dbReference type="PANTHER" id="PTHR40465:SF1">
    <property type="entry name" value="DUF6534 DOMAIN-CONTAINING PROTEIN"/>
    <property type="match status" value="1"/>
</dbReference>
<keyword evidence="4" id="KW-1185">Reference proteome</keyword>
<feature type="transmembrane region" description="Helical" evidence="1">
    <location>
        <begin position="137"/>
        <end position="158"/>
    </location>
</feature>
<dbReference type="EMBL" id="ML213620">
    <property type="protein sequence ID" value="TFK35593.1"/>
    <property type="molecule type" value="Genomic_DNA"/>
</dbReference>
<feature type="domain" description="DUF6534" evidence="2">
    <location>
        <begin position="144"/>
        <end position="233"/>
    </location>
</feature>
<dbReference type="PANTHER" id="PTHR40465">
    <property type="entry name" value="CHROMOSOME 1, WHOLE GENOME SHOTGUN SEQUENCE"/>
    <property type="match status" value="1"/>
</dbReference>
<dbReference type="Pfam" id="PF20152">
    <property type="entry name" value="DUF6534"/>
    <property type="match status" value="1"/>
</dbReference>
<name>A0A5C3LT81_9AGAR</name>
<keyword evidence="1" id="KW-1133">Transmembrane helix</keyword>
<evidence type="ECO:0000313" key="3">
    <source>
        <dbReference type="EMBL" id="TFK35593.1"/>
    </source>
</evidence>
<evidence type="ECO:0000259" key="2">
    <source>
        <dbReference type="Pfam" id="PF20152"/>
    </source>
</evidence>
<dbReference type="OrthoDB" id="3223377at2759"/>
<evidence type="ECO:0000256" key="1">
    <source>
        <dbReference type="SAM" id="Phobius"/>
    </source>
</evidence>
<feature type="transmembrane region" description="Helical" evidence="1">
    <location>
        <begin position="41"/>
        <end position="67"/>
    </location>
</feature>